<keyword evidence="3" id="KW-1185">Reference proteome</keyword>
<proteinExistence type="predicted"/>
<evidence type="ECO:0000313" key="3">
    <source>
        <dbReference type="Proteomes" id="UP000807025"/>
    </source>
</evidence>
<reference evidence="2" key="1">
    <citation type="submission" date="2020-11" db="EMBL/GenBank/DDBJ databases">
        <authorList>
            <consortium name="DOE Joint Genome Institute"/>
            <person name="Ahrendt S."/>
            <person name="Riley R."/>
            <person name="Andreopoulos W."/>
            <person name="Labutti K."/>
            <person name="Pangilinan J."/>
            <person name="Ruiz-Duenas F.J."/>
            <person name="Barrasa J.M."/>
            <person name="Sanchez-Garcia M."/>
            <person name="Camarero S."/>
            <person name="Miyauchi S."/>
            <person name="Serrano A."/>
            <person name="Linde D."/>
            <person name="Babiker R."/>
            <person name="Drula E."/>
            <person name="Ayuso-Fernandez I."/>
            <person name="Pacheco R."/>
            <person name="Padilla G."/>
            <person name="Ferreira P."/>
            <person name="Barriuso J."/>
            <person name="Kellner H."/>
            <person name="Castanera R."/>
            <person name="Alfaro M."/>
            <person name="Ramirez L."/>
            <person name="Pisabarro A.G."/>
            <person name="Kuo A."/>
            <person name="Tritt A."/>
            <person name="Lipzen A."/>
            <person name="He G."/>
            <person name="Yan M."/>
            <person name="Ng V."/>
            <person name="Cullen D."/>
            <person name="Martin F."/>
            <person name="Rosso M.-N."/>
            <person name="Henrissat B."/>
            <person name="Hibbett D."/>
            <person name="Martinez A.T."/>
            <person name="Grigoriev I.V."/>
        </authorList>
    </citation>
    <scope>NUCLEOTIDE SEQUENCE</scope>
    <source>
        <strain evidence="2">ATCC 90797</strain>
    </source>
</reference>
<sequence length="130" mass="14848">MPPSMATYLLVSIATFPWYTTVGHFYWAIAFRQLSYLTSPPPQCPRHMYRSDSETASVVSCGGALYYLRLCFCSDSTPMDFRVGIIRHDHFPCQDWFPRLPSALHSTLSDRCWEFHISVANLGQQAPHAN</sequence>
<keyword evidence="1" id="KW-0812">Transmembrane</keyword>
<gene>
    <name evidence="2" type="ORF">BDN71DRAFT_218441</name>
</gene>
<dbReference type="Proteomes" id="UP000807025">
    <property type="component" value="Unassembled WGS sequence"/>
</dbReference>
<keyword evidence="1" id="KW-1133">Transmembrane helix</keyword>
<dbReference type="EMBL" id="MU154648">
    <property type="protein sequence ID" value="KAF9490177.1"/>
    <property type="molecule type" value="Genomic_DNA"/>
</dbReference>
<keyword evidence="1" id="KW-0472">Membrane</keyword>
<evidence type="ECO:0000313" key="2">
    <source>
        <dbReference type="EMBL" id="KAF9490177.1"/>
    </source>
</evidence>
<organism evidence="2 3">
    <name type="scientific">Pleurotus eryngii</name>
    <name type="common">Boletus of the steppes</name>
    <dbReference type="NCBI Taxonomy" id="5323"/>
    <lineage>
        <taxon>Eukaryota</taxon>
        <taxon>Fungi</taxon>
        <taxon>Dikarya</taxon>
        <taxon>Basidiomycota</taxon>
        <taxon>Agaricomycotina</taxon>
        <taxon>Agaricomycetes</taxon>
        <taxon>Agaricomycetidae</taxon>
        <taxon>Agaricales</taxon>
        <taxon>Pleurotineae</taxon>
        <taxon>Pleurotaceae</taxon>
        <taxon>Pleurotus</taxon>
    </lineage>
</organism>
<accession>A0A9P6D3Y5</accession>
<comment type="caution">
    <text evidence="2">The sequence shown here is derived from an EMBL/GenBank/DDBJ whole genome shotgun (WGS) entry which is preliminary data.</text>
</comment>
<dbReference type="AlphaFoldDB" id="A0A9P6D3Y5"/>
<protein>
    <submittedName>
        <fullName evidence="2">Uncharacterized protein</fullName>
    </submittedName>
</protein>
<evidence type="ECO:0000256" key="1">
    <source>
        <dbReference type="SAM" id="Phobius"/>
    </source>
</evidence>
<feature type="transmembrane region" description="Helical" evidence="1">
    <location>
        <begin position="6"/>
        <end position="29"/>
    </location>
</feature>
<name>A0A9P6D3Y5_PLEER</name>